<keyword evidence="7 13" id="KW-0479">Metal-binding</keyword>
<dbReference type="InParanoid" id="A0A1B7MV22"/>
<dbReference type="EMBL" id="KV448416">
    <property type="protein sequence ID" value="OAX36441.1"/>
    <property type="molecule type" value="Genomic_DNA"/>
</dbReference>
<keyword evidence="15" id="KW-1185">Reference proteome</keyword>
<comment type="cofactor">
    <cofactor evidence="1 13">
        <name>heme</name>
        <dbReference type="ChEBI" id="CHEBI:30413"/>
    </cofactor>
</comment>
<dbReference type="SUPFAM" id="SSF48264">
    <property type="entry name" value="Cytochrome P450"/>
    <property type="match status" value="1"/>
</dbReference>
<keyword evidence="12" id="KW-0472">Membrane</keyword>
<protein>
    <submittedName>
        <fullName evidence="14">Cytochrome P450</fullName>
    </submittedName>
</protein>
<dbReference type="GO" id="GO:0020037">
    <property type="term" value="F:heme binding"/>
    <property type="evidence" value="ECO:0007669"/>
    <property type="project" value="InterPro"/>
</dbReference>
<dbReference type="OrthoDB" id="1470350at2759"/>
<evidence type="ECO:0000256" key="9">
    <source>
        <dbReference type="ARBA" id="ARBA00023002"/>
    </source>
</evidence>
<dbReference type="InterPro" id="IPR002401">
    <property type="entry name" value="Cyt_P450_E_grp-I"/>
</dbReference>
<dbReference type="GO" id="GO:0016020">
    <property type="term" value="C:membrane"/>
    <property type="evidence" value="ECO:0007669"/>
    <property type="project" value="UniProtKB-SubCell"/>
</dbReference>
<evidence type="ECO:0000256" key="12">
    <source>
        <dbReference type="ARBA" id="ARBA00023136"/>
    </source>
</evidence>
<evidence type="ECO:0000256" key="8">
    <source>
        <dbReference type="ARBA" id="ARBA00022989"/>
    </source>
</evidence>
<evidence type="ECO:0000256" key="1">
    <source>
        <dbReference type="ARBA" id="ARBA00001971"/>
    </source>
</evidence>
<keyword evidence="5 13" id="KW-0349">Heme</keyword>
<evidence type="ECO:0000256" key="13">
    <source>
        <dbReference type="PIRSR" id="PIRSR602401-1"/>
    </source>
</evidence>
<evidence type="ECO:0000256" key="3">
    <source>
        <dbReference type="ARBA" id="ARBA00004721"/>
    </source>
</evidence>
<dbReference type="AlphaFoldDB" id="A0A1B7MV22"/>
<evidence type="ECO:0000256" key="4">
    <source>
        <dbReference type="ARBA" id="ARBA00010617"/>
    </source>
</evidence>
<dbReference type="PANTHER" id="PTHR24305:SF166">
    <property type="entry name" value="CYTOCHROME P450 12A4, MITOCHONDRIAL-RELATED"/>
    <property type="match status" value="1"/>
</dbReference>
<dbReference type="GO" id="GO:0016705">
    <property type="term" value="F:oxidoreductase activity, acting on paired donors, with incorporation or reduction of molecular oxygen"/>
    <property type="evidence" value="ECO:0007669"/>
    <property type="project" value="InterPro"/>
</dbReference>
<comment type="pathway">
    <text evidence="3">Secondary metabolite biosynthesis; terpenoid biosynthesis.</text>
</comment>
<reference evidence="14 15" key="1">
    <citation type="submission" date="2016-06" db="EMBL/GenBank/DDBJ databases">
        <title>Comparative genomics of the ectomycorrhizal sister species Rhizopogon vinicolor and Rhizopogon vesiculosus (Basidiomycota: Boletales) reveals a divergence of the mating type B locus.</title>
        <authorList>
            <consortium name="DOE Joint Genome Institute"/>
            <person name="Mujic A.B."/>
            <person name="Kuo A."/>
            <person name="Tritt A."/>
            <person name="Lipzen A."/>
            <person name="Chen C."/>
            <person name="Johnson J."/>
            <person name="Sharma A."/>
            <person name="Barry K."/>
            <person name="Grigoriev I.V."/>
            <person name="Spatafora J.W."/>
        </authorList>
    </citation>
    <scope>NUCLEOTIDE SEQUENCE [LARGE SCALE GENOMIC DNA]</scope>
    <source>
        <strain evidence="14 15">AM-OR11-026</strain>
    </source>
</reference>
<dbReference type="GO" id="GO:0005506">
    <property type="term" value="F:iron ion binding"/>
    <property type="evidence" value="ECO:0007669"/>
    <property type="project" value="InterPro"/>
</dbReference>
<evidence type="ECO:0000256" key="7">
    <source>
        <dbReference type="ARBA" id="ARBA00022723"/>
    </source>
</evidence>
<dbReference type="InterPro" id="IPR001128">
    <property type="entry name" value="Cyt_P450"/>
</dbReference>
<comment type="similarity">
    <text evidence="4">Belongs to the cytochrome P450 family.</text>
</comment>
<evidence type="ECO:0000313" key="15">
    <source>
        <dbReference type="Proteomes" id="UP000092154"/>
    </source>
</evidence>
<sequence length="604" mass="66889">MSLSQVCGIGILSVAFWKMFGRILTKHTFDLDGPPKDHWLTDISGNLRKVFQGGVDHCVDLAEKYGGAVSVMALRNPLKCCCSLQDAVYLSDPLAFYHVLVKDQHSFEEPDVFIMSNKAMFGEGLISTIGEQHRKQRKLLNPVFSTSNMRELLPTLQSIAHKLTSVLVARLPDDGSYKEIDMLPWLSRSALDGVCQAILGYPSNSLEAAENDEYTEALRMMGPLISRTMYFRPYVPMVVRNLSPYWEVREMRRIIEIMDSGSKKAFAEKKADLEITTLSSADAEPEVGDLKPSRRKDMMDIMLKANSASSSSERLADAELLGQMNVMVFAGLDTTTSALSRCVYLLAKNPHAQARLRSEIRDAVGSASVAKDDSPISEHEDPLLSLSYDALMNLPFLDGVVRETLRLYPSLPLMNRRATKATTLPLQFPVRSSSGAEISAIPIPEKSFVIISILAANRNRTIWGDDANEWKPERWLSSPAGPGAEVLFDGAEALPSKSSAPVLGVKDGIRYPGVYSNMMTFQAGGRSCIGFKFAEMEMKEIIAALMLRLHFGLPTDADSNGHIKEIEWQLRGFHIPVVKPPAGDGITSQVPLNVRLVQEDDFIW</sequence>
<evidence type="ECO:0000256" key="5">
    <source>
        <dbReference type="ARBA" id="ARBA00022617"/>
    </source>
</evidence>
<proteinExistence type="inferred from homology"/>
<dbReference type="InterPro" id="IPR050121">
    <property type="entry name" value="Cytochrome_P450_monoxygenase"/>
</dbReference>
<dbReference type="PRINTS" id="PR00463">
    <property type="entry name" value="EP450I"/>
</dbReference>
<keyword evidence="11" id="KW-0503">Monooxygenase</keyword>
<evidence type="ECO:0000256" key="2">
    <source>
        <dbReference type="ARBA" id="ARBA00004370"/>
    </source>
</evidence>
<organism evidence="14 15">
    <name type="scientific">Rhizopogon vinicolor AM-OR11-026</name>
    <dbReference type="NCBI Taxonomy" id="1314800"/>
    <lineage>
        <taxon>Eukaryota</taxon>
        <taxon>Fungi</taxon>
        <taxon>Dikarya</taxon>
        <taxon>Basidiomycota</taxon>
        <taxon>Agaricomycotina</taxon>
        <taxon>Agaricomycetes</taxon>
        <taxon>Agaricomycetidae</taxon>
        <taxon>Boletales</taxon>
        <taxon>Suillineae</taxon>
        <taxon>Rhizopogonaceae</taxon>
        <taxon>Rhizopogon</taxon>
    </lineage>
</organism>
<dbReference type="InterPro" id="IPR036396">
    <property type="entry name" value="Cyt_P450_sf"/>
</dbReference>
<evidence type="ECO:0000256" key="6">
    <source>
        <dbReference type="ARBA" id="ARBA00022692"/>
    </source>
</evidence>
<dbReference type="GO" id="GO:0004497">
    <property type="term" value="F:monooxygenase activity"/>
    <property type="evidence" value="ECO:0007669"/>
    <property type="project" value="UniProtKB-KW"/>
</dbReference>
<dbReference type="PANTHER" id="PTHR24305">
    <property type="entry name" value="CYTOCHROME P450"/>
    <property type="match status" value="1"/>
</dbReference>
<name>A0A1B7MV22_9AGAM</name>
<evidence type="ECO:0000313" key="14">
    <source>
        <dbReference type="EMBL" id="OAX36441.1"/>
    </source>
</evidence>
<dbReference type="Gene3D" id="1.10.630.10">
    <property type="entry name" value="Cytochrome P450"/>
    <property type="match status" value="1"/>
</dbReference>
<evidence type="ECO:0000256" key="11">
    <source>
        <dbReference type="ARBA" id="ARBA00023033"/>
    </source>
</evidence>
<evidence type="ECO:0000256" key="10">
    <source>
        <dbReference type="ARBA" id="ARBA00023004"/>
    </source>
</evidence>
<keyword evidence="10 13" id="KW-0408">Iron</keyword>
<keyword evidence="9" id="KW-0560">Oxidoreductase</keyword>
<dbReference type="Pfam" id="PF00067">
    <property type="entry name" value="p450"/>
    <property type="match status" value="1"/>
</dbReference>
<dbReference type="STRING" id="1314800.A0A1B7MV22"/>
<feature type="binding site" description="axial binding residue" evidence="13">
    <location>
        <position position="528"/>
    </location>
    <ligand>
        <name>heme</name>
        <dbReference type="ChEBI" id="CHEBI:30413"/>
    </ligand>
    <ligandPart>
        <name>Fe</name>
        <dbReference type="ChEBI" id="CHEBI:18248"/>
    </ligandPart>
</feature>
<gene>
    <name evidence="14" type="ORF">K503DRAFT_695150</name>
</gene>
<comment type="subcellular location">
    <subcellularLocation>
        <location evidence="2">Membrane</location>
    </subcellularLocation>
</comment>
<keyword evidence="6" id="KW-0812">Transmembrane</keyword>
<dbReference type="PRINTS" id="PR00385">
    <property type="entry name" value="P450"/>
</dbReference>
<dbReference type="Proteomes" id="UP000092154">
    <property type="component" value="Unassembled WGS sequence"/>
</dbReference>
<accession>A0A1B7MV22</accession>
<keyword evidence="8" id="KW-1133">Transmembrane helix</keyword>